<keyword evidence="11 14" id="KW-0413">Isomerase</keyword>
<evidence type="ECO:0000256" key="4">
    <source>
        <dbReference type="ARBA" id="ARBA00022692"/>
    </source>
</evidence>
<keyword evidence="2" id="KW-1003">Cell membrane</keyword>
<dbReference type="Gene3D" id="1.10.4030.10">
    <property type="entry name" value="Porin chaperone SurA, peptide-binding domain"/>
    <property type="match status" value="1"/>
</dbReference>
<dbReference type="SUPFAM" id="SSF54534">
    <property type="entry name" value="FKBP-like"/>
    <property type="match status" value="1"/>
</dbReference>
<comment type="similarity">
    <text evidence="8">Belongs to the PpiD chaperone family.</text>
</comment>
<organism evidence="14 15">
    <name type="scientific">Candidatus Photodesmus katoptron Akat1</name>
    <dbReference type="NCBI Taxonomy" id="1236703"/>
    <lineage>
        <taxon>Bacteria</taxon>
        <taxon>Pseudomonadati</taxon>
        <taxon>Pseudomonadota</taxon>
        <taxon>Gammaproteobacteria</taxon>
        <taxon>Vibrionales</taxon>
        <taxon>Vibrionaceae</taxon>
        <taxon>Candidatus Photodesmus</taxon>
    </lineage>
</organism>
<dbReference type="PANTHER" id="PTHR47529">
    <property type="entry name" value="PEPTIDYL-PROLYL CIS-TRANS ISOMERASE D"/>
    <property type="match status" value="1"/>
</dbReference>
<feature type="transmembrane region" description="Helical" evidence="12">
    <location>
        <begin position="12"/>
        <end position="35"/>
    </location>
</feature>
<evidence type="ECO:0000259" key="13">
    <source>
        <dbReference type="PROSITE" id="PS50198"/>
    </source>
</evidence>
<evidence type="ECO:0000313" key="15">
    <source>
        <dbReference type="Proteomes" id="UP000053688"/>
    </source>
</evidence>
<keyword evidence="6 12" id="KW-0472">Membrane</keyword>
<evidence type="ECO:0000256" key="9">
    <source>
        <dbReference type="ARBA" id="ARBA00040743"/>
    </source>
</evidence>
<keyword evidence="11" id="KW-0697">Rotamase</keyword>
<dbReference type="Gene3D" id="3.10.50.40">
    <property type="match status" value="1"/>
</dbReference>
<evidence type="ECO:0000256" key="10">
    <source>
        <dbReference type="ARBA" id="ARBA00042775"/>
    </source>
</evidence>
<dbReference type="InterPro" id="IPR046357">
    <property type="entry name" value="PPIase_dom_sf"/>
</dbReference>
<dbReference type="EMBL" id="AMSD01000001">
    <property type="protein sequence ID" value="EPE37632.1"/>
    <property type="molecule type" value="Genomic_DNA"/>
</dbReference>
<dbReference type="eggNOG" id="COG0760">
    <property type="taxonomic scope" value="Bacteria"/>
</dbReference>
<dbReference type="GO" id="GO:0003755">
    <property type="term" value="F:peptidyl-prolyl cis-trans isomerase activity"/>
    <property type="evidence" value="ECO:0007669"/>
    <property type="project" value="UniProtKB-KW"/>
</dbReference>
<sequence length="618" mass="71729">MLNWSDLPFSRIIIKIVIGLVITSFLFASIGNYLISINRNVVVKVDDVKITFPDLEKRYQNELDTMRSELGQRFYKTLSDLDYLKSFRKSILERMVNRVLLEKYSKSLGLQVTDSQLRELILSMPQFQYDGKFDIEFYKSSLFRSGFSVENFEQSLRIDYLIQNQLIPAIQESNFLLPGEINAQNKLINQIRNVRIIEIGMEKFLNNISLSEEEIFQYYSENAEFYSQPEKLKLSYIELSLESLKKNVVVTDDEAKQYYFDNINLFFAEESRKISHIFIPDNNQEIAYSILEELNLGANFSNIAKKTPKESSTFNVEWIQRNTIDPEIERAVFSLKSIGDISSLIQSKTGYHIIRLDDVKASFTKPYSKVSDQVKEELKSQKAINTFYELKHQLENLAFEFPYSLNEVAQSINQPVYTTDFISENKYPEILKKPIVLEVISKPEIKQEGLNSEVIEINPEHILVIRVEDFKNKVPLLLDQVSDQIIMKLSEIQAKQKASIFAKKLVDSLKNTDEDVILEKESLKFSEVKKVNRTSEFANTIFSMKKPVHQNSVYTYAQDATGNVVIIALDSVENTFNTKSNQTIVNQLIEFNSVQELYTLLHILRSNTNIKYFDEHYS</sequence>
<dbReference type="PANTHER" id="PTHR47529:SF1">
    <property type="entry name" value="PERIPLASMIC CHAPERONE PPID"/>
    <property type="match status" value="1"/>
</dbReference>
<evidence type="ECO:0000256" key="8">
    <source>
        <dbReference type="ARBA" id="ARBA00038408"/>
    </source>
</evidence>
<dbReference type="Pfam" id="PF13145">
    <property type="entry name" value="Rotamase_2"/>
    <property type="match status" value="1"/>
</dbReference>
<evidence type="ECO:0000313" key="14">
    <source>
        <dbReference type="EMBL" id="EPE37632.1"/>
    </source>
</evidence>
<dbReference type="Pfam" id="PF13624">
    <property type="entry name" value="SurA_N_3"/>
    <property type="match status" value="1"/>
</dbReference>
<evidence type="ECO:0000256" key="7">
    <source>
        <dbReference type="ARBA" id="ARBA00023186"/>
    </source>
</evidence>
<dbReference type="InterPro" id="IPR027304">
    <property type="entry name" value="Trigger_fact/SurA_dom_sf"/>
</dbReference>
<dbReference type="SUPFAM" id="SSF109998">
    <property type="entry name" value="Triger factor/SurA peptide-binding domain-like"/>
    <property type="match status" value="1"/>
</dbReference>
<dbReference type="InterPro" id="IPR000297">
    <property type="entry name" value="PPIase_PpiC"/>
</dbReference>
<comment type="caution">
    <text evidence="14">The sequence shown here is derived from an EMBL/GenBank/DDBJ whole genome shotgun (WGS) entry which is preliminary data.</text>
</comment>
<dbReference type="GO" id="GO:0005886">
    <property type="term" value="C:plasma membrane"/>
    <property type="evidence" value="ECO:0007669"/>
    <property type="project" value="UniProtKB-SubCell"/>
</dbReference>
<gene>
    <name evidence="14" type="ORF">O1U_0086</name>
</gene>
<keyword evidence="15" id="KW-1185">Reference proteome</keyword>
<protein>
    <recommendedName>
        <fullName evidence="9">Periplasmic chaperone PpiD</fullName>
    </recommendedName>
    <alternativeName>
        <fullName evidence="10">Periplasmic folding chaperone</fullName>
    </alternativeName>
</protein>
<evidence type="ECO:0000256" key="2">
    <source>
        <dbReference type="ARBA" id="ARBA00022475"/>
    </source>
</evidence>
<evidence type="ECO:0000256" key="12">
    <source>
        <dbReference type="SAM" id="Phobius"/>
    </source>
</evidence>
<reference evidence="14 15" key="1">
    <citation type="journal article" date="2014" name="Environ. Microbiol.">
        <title>Genomic signatures of obligate host dependence in the luminous bacterial symbiont of a vertebrate.</title>
        <authorList>
            <person name="Hendry T.A."/>
            <person name="de Wet J.R."/>
            <person name="Dunlap P.V."/>
        </authorList>
    </citation>
    <scope>NUCLEOTIDE SEQUENCE [LARGE SCALE GENOMIC DNA]</scope>
    <source>
        <strain evidence="14 15">Akat1</strain>
    </source>
</reference>
<keyword evidence="5 12" id="KW-1133">Transmembrane helix</keyword>
<keyword evidence="3" id="KW-0997">Cell inner membrane</keyword>
<evidence type="ECO:0000256" key="1">
    <source>
        <dbReference type="ARBA" id="ARBA00004382"/>
    </source>
</evidence>
<accession>S3DGN9</accession>
<evidence type="ECO:0000256" key="11">
    <source>
        <dbReference type="PROSITE-ProRule" id="PRU00278"/>
    </source>
</evidence>
<name>S3DGN9_9GAMM</name>
<evidence type="ECO:0000256" key="3">
    <source>
        <dbReference type="ARBA" id="ARBA00022519"/>
    </source>
</evidence>
<dbReference type="RefSeq" id="WP_016503430.1">
    <property type="nucleotide sequence ID" value="NZ_AMSD01000001.1"/>
</dbReference>
<evidence type="ECO:0000256" key="6">
    <source>
        <dbReference type="ARBA" id="ARBA00023136"/>
    </source>
</evidence>
<dbReference type="STRING" id="28176.CF66_2349"/>
<dbReference type="PROSITE" id="PS50198">
    <property type="entry name" value="PPIC_PPIASE_2"/>
    <property type="match status" value="1"/>
</dbReference>
<evidence type="ECO:0000256" key="5">
    <source>
        <dbReference type="ARBA" id="ARBA00022989"/>
    </source>
</evidence>
<keyword evidence="4 12" id="KW-0812">Transmembrane</keyword>
<keyword evidence="7" id="KW-0143">Chaperone</keyword>
<comment type="subcellular location">
    <subcellularLocation>
        <location evidence="1">Cell inner membrane</location>
        <topology evidence="1">Single-pass type II membrane protein</topology>
        <orientation evidence="1">Periplasmic side</orientation>
    </subcellularLocation>
</comment>
<dbReference type="InterPro" id="IPR052029">
    <property type="entry name" value="PpiD_chaperone"/>
</dbReference>
<proteinExistence type="inferred from homology"/>
<dbReference type="Proteomes" id="UP000053688">
    <property type="component" value="Unassembled WGS sequence"/>
</dbReference>
<feature type="domain" description="PpiC" evidence="13">
    <location>
        <begin position="269"/>
        <end position="358"/>
    </location>
</feature>
<dbReference type="AlphaFoldDB" id="S3DGN9"/>